<dbReference type="PANTHER" id="PTHR44688:SF16">
    <property type="entry name" value="DNA-BINDING TRANSCRIPTIONAL ACTIVATOR DEVR_DOSR"/>
    <property type="match status" value="1"/>
</dbReference>
<accession>A0ABT4MV01</accession>
<protein>
    <submittedName>
        <fullName evidence="5">LuxR C-terminal-related transcriptional regulator</fullName>
    </submittedName>
</protein>
<dbReference type="Pfam" id="PF00196">
    <property type="entry name" value="GerE"/>
    <property type="match status" value="1"/>
</dbReference>
<evidence type="ECO:0000256" key="1">
    <source>
        <dbReference type="ARBA" id="ARBA00023015"/>
    </source>
</evidence>
<reference evidence="5" key="1">
    <citation type="submission" date="2022-12" db="EMBL/GenBank/DDBJ databases">
        <authorList>
            <person name="Krivoruchko A.V."/>
            <person name="Elkin A."/>
        </authorList>
    </citation>
    <scope>NUCLEOTIDE SEQUENCE</scope>
    <source>
        <strain evidence="5">IEGM 1388</strain>
    </source>
</reference>
<dbReference type="RefSeq" id="WP_301571352.1">
    <property type="nucleotide sequence ID" value="NZ_JAPWIE010000003.1"/>
</dbReference>
<organism evidence="5 6">
    <name type="scientific">Gordonia rubripertincta</name>
    <name type="common">Rhodococcus corallinus</name>
    <dbReference type="NCBI Taxonomy" id="36822"/>
    <lineage>
        <taxon>Bacteria</taxon>
        <taxon>Bacillati</taxon>
        <taxon>Actinomycetota</taxon>
        <taxon>Actinomycetes</taxon>
        <taxon>Mycobacteriales</taxon>
        <taxon>Gordoniaceae</taxon>
        <taxon>Gordonia</taxon>
    </lineage>
</organism>
<evidence type="ECO:0000259" key="4">
    <source>
        <dbReference type="PROSITE" id="PS50043"/>
    </source>
</evidence>
<dbReference type="PRINTS" id="PR00038">
    <property type="entry name" value="HTHLUXR"/>
</dbReference>
<evidence type="ECO:0000313" key="5">
    <source>
        <dbReference type="EMBL" id="MCZ4550772.1"/>
    </source>
</evidence>
<keyword evidence="1" id="KW-0805">Transcription regulation</keyword>
<dbReference type="InterPro" id="IPR016032">
    <property type="entry name" value="Sig_transdc_resp-reg_C-effctor"/>
</dbReference>
<dbReference type="SUPFAM" id="SSF46894">
    <property type="entry name" value="C-terminal effector domain of the bipartite response regulators"/>
    <property type="match status" value="1"/>
</dbReference>
<evidence type="ECO:0000256" key="2">
    <source>
        <dbReference type="ARBA" id="ARBA00023125"/>
    </source>
</evidence>
<evidence type="ECO:0000313" key="6">
    <source>
        <dbReference type="Proteomes" id="UP001067235"/>
    </source>
</evidence>
<keyword evidence="3" id="KW-0804">Transcription</keyword>
<dbReference type="InterPro" id="IPR036388">
    <property type="entry name" value="WH-like_DNA-bd_sf"/>
</dbReference>
<keyword evidence="2" id="KW-0238">DNA-binding</keyword>
<comment type="caution">
    <text evidence="5">The sequence shown here is derived from an EMBL/GenBank/DDBJ whole genome shotgun (WGS) entry which is preliminary data.</text>
</comment>
<keyword evidence="6" id="KW-1185">Reference proteome</keyword>
<sequence length="694" mass="74918">MDSKKTVSWSRSAVASTSSEVLPARFGSSARERLRQVSHDALRIAQIGSMYGREFPISGVLDALGQTAIAAAPAIQELLDLGFIVDSGTSLAFRHDTVQSAAWDSMSPTLRRAMTREVIHKRLEEGEPIAALAATIATVADSGDDGSIELLLDAAVQLSASDIKGAADLITQGARIAVGRPTHAERIARLLPIVLAAGRTQQATDISNALAPVLGTDSLALVHLAMARQLTESDFDGAIAETTLALAIPGIAESTKVQLLAVRALNFANKADAVGLRDSLEQARHIADPDRDTLSLATIDATESVLLFNQDQFRAADRLQRQAVDQITRAGSIPGLWLPEGLWMAFMRNSLGHCAEAIKLTQKGLAEASAANNVIAETYWRMVFTRSLYDYGRLEDARTQAETVLELATQVGLGDFTNATAGIVLHRIALHTGDVELRESVLPRVQQLADGVGLTRTGTWHLALEAFDQGRADAARKYVDTALCSLREPIPSMTTPADFADDLMLSLICRQVDDRAGLDLIVEVAHERAKRNPDNNLVVAMATATRGVRESSATTLLEAADQLQHVNRPLVMARVLETAGTVDPSAETATTSLDHALRLYDELGAARDATRVLQALRSRGVSKRLRAASADTNGLSTREHQVAERVAAGLTTQQIAEDLMVSPHTVVTHIRHIYTKWGLNTRREVADRFRRRGL</sequence>
<feature type="domain" description="HTH luxR-type" evidence="4">
    <location>
        <begin position="628"/>
        <end position="693"/>
    </location>
</feature>
<evidence type="ECO:0000256" key="3">
    <source>
        <dbReference type="ARBA" id="ARBA00023163"/>
    </source>
</evidence>
<gene>
    <name evidence="5" type="ORF">O4213_12330</name>
</gene>
<dbReference type="PROSITE" id="PS50043">
    <property type="entry name" value="HTH_LUXR_2"/>
    <property type="match status" value="1"/>
</dbReference>
<name>A0ABT4MV01_GORRU</name>
<dbReference type="Gene3D" id="1.10.10.10">
    <property type="entry name" value="Winged helix-like DNA-binding domain superfamily/Winged helix DNA-binding domain"/>
    <property type="match status" value="1"/>
</dbReference>
<dbReference type="CDD" id="cd06170">
    <property type="entry name" value="LuxR_C_like"/>
    <property type="match status" value="1"/>
</dbReference>
<dbReference type="InterPro" id="IPR000792">
    <property type="entry name" value="Tscrpt_reg_LuxR_C"/>
</dbReference>
<dbReference type="EMBL" id="JAPWIE010000003">
    <property type="protein sequence ID" value="MCZ4550772.1"/>
    <property type="molecule type" value="Genomic_DNA"/>
</dbReference>
<proteinExistence type="predicted"/>
<dbReference type="SMART" id="SM00421">
    <property type="entry name" value="HTH_LUXR"/>
    <property type="match status" value="1"/>
</dbReference>
<dbReference type="Proteomes" id="UP001067235">
    <property type="component" value="Unassembled WGS sequence"/>
</dbReference>
<dbReference type="PROSITE" id="PS00622">
    <property type="entry name" value="HTH_LUXR_1"/>
    <property type="match status" value="1"/>
</dbReference>
<dbReference type="PANTHER" id="PTHR44688">
    <property type="entry name" value="DNA-BINDING TRANSCRIPTIONAL ACTIVATOR DEVR_DOSR"/>
    <property type="match status" value="1"/>
</dbReference>